<dbReference type="InterPro" id="IPR025098">
    <property type="entry name" value="DUF4013"/>
</dbReference>
<dbReference type="EMBL" id="DVOD01000017">
    <property type="protein sequence ID" value="HIU91950.1"/>
    <property type="molecule type" value="Genomic_DNA"/>
</dbReference>
<feature type="transmembrane region" description="Helical" evidence="1">
    <location>
        <begin position="193"/>
        <end position="215"/>
    </location>
</feature>
<keyword evidence="1" id="KW-0472">Membrane</keyword>
<feature type="transmembrane region" description="Helical" evidence="1">
    <location>
        <begin position="221"/>
        <end position="243"/>
    </location>
</feature>
<comment type="caution">
    <text evidence="2">The sequence shown here is derived from an EMBL/GenBank/DDBJ whole genome shotgun (WGS) entry which is preliminary data.</text>
</comment>
<gene>
    <name evidence="2" type="ORF">IAD26_02325</name>
</gene>
<evidence type="ECO:0000256" key="1">
    <source>
        <dbReference type="SAM" id="Phobius"/>
    </source>
</evidence>
<evidence type="ECO:0000313" key="2">
    <source>
        <dbReference type="EMBL" id="HIU91950.1"/>
    </source>
</evidence>
<dbReference type="AlphaFoldDB" id="A0A9D1MYV0"/>
<reference evidence="2" key="1">
    <citation type="submission" date="2020-10" db="EMBL/GenBank/DDBJ databases">
        <authorList>
            <person name="Gilroy R."/>
        </authorList>
    </citation>
    <scope>NUCLEOTIDE SEQUENCE</scope>
    <source>
        <strain evidence="2">CHK154-7741</strain>
    </source>
</reference>
<feature type="transmembrane region" description="Helical" evidence="1">
    <location>
        <begin position="145"/>
        <end position="172"/>
    </location>
</feature>
<protein>
    <submittedName>
        <fullName evidence="2">DUF4013 domain-containing protein</fullName>
    </submittedName>
</protein>
<organism evidence="2 3">
    <name type="scientific">Candidatus Limenecus avicola</name>
    <dbReference type="NCBI Taxonomy" id="2840847"/>
    <lineage>
        <taxon>Bacteria</taxon>
        <taxon>Bacillati</taxon>
        <taxon>Bacillota</taxon>
        <taxon>Clostridia</taxon>
        <taxon>Eubacteriales</taxon>
        <taxon>Clostridiaceae</taxon>
        <taxon>Clostridiaceae incertae sedis</taxon>
        <taxon>Candidatus Limenecus</taxon>
    </lineage>
</organism>
<evidence type="ECO:0000313" key="3">
    <source>
        <dbReference type="Proteomes" id="UP000886748"/>
    </source>
</evidence>
<proteinExistence type="predicted"/>
<name>A0A9D1MYV0_9CLOT</name>
<feature type="transmembrane region" description="Helical" evidence="1">
    <location>
        <begin position="53"/>
        <end position="80"/>
    </location>
</feature>
<accession>A0A9D1MYV0</accession>
<keyword evidence="1" id="KW-1133">Transmembrane helix</keyword>
<feature type="transmembrane region" description="Helical" evidence="1">
    <location>
        <begin position="114"/>
        <end position="139"/>
    </location>
</feature>
<keyword evidence="1" id="KW-0812">Transmembrane</keyword>
<sequence length="252" mass="27742">MNIGNAFTYFFKDNNWIKKLLIGGALLLPVEIGNVLNQTLQSVKSSPTAMQDMGLVIIAAFIFAITGVITSLFVTGYFAVNTNLRIYKKDAILPEWSNWKNLFLSGFKVFGGSFLYGVLYTILLLISFIILGGLTGALAGKNAAFLILTVLSVILFFITLLFASAATIAFLTNLKFSSFFNFKLISAIVKKNTVKYIIFLASSAVLYGLAGLLGFLLLKTIVLAIFIPFINMYICFVISEIMAQVVREKSQE</sequence>
<dbReference type="Proteomes" id="UP000886748">
    <property type="component" value="Unassembled WGS sequence"/>
</dbReference>
<dbReference type="Pfam" id="PF13197">
    <property type="entry name" value="DUF4013"/>
    <property type="match status" value="1"/>
</dbReference>
<reference evidence="2" key="2">
    <citation type="journal article" date="2021" name="PeerJ">
        <title>Extensive microbial diversity within the chicken gut microbiome revealed by metagenomics and culture.</title>
        <authorList>
            <person name="Gilroy R."/>
            <person name="Ravi A."/>
            <person name="Getino M."/>
            <person name="Pursley I."/>
            <person name="Horton D.L."/>
            <person name="Alikhan N.F."/>
            <person name="Baker D."/>
            <person name="Gharbi K."/>
            <person name="Hall N."/>
            <person name="Watson M."/>
            <person name="Adriaenssens E.M."/>
            <person name="Foster-Nyarko E."/>
            <person name="Jarju S."/>
            <person name="Secka A."/>
            <person name="Antonio M."/>
            <person name="Oren A."/>
            <person name="Chaudhuri R.R."/>
            <person name="La Ragione R."/>
            <person name="Hildebrand F."/>
            <person name="Pallen M.J."/>
        </authorList>
    </citation>
    <scope>NUCLEOTIDE SEQUENCE</scope>
    <source>
        <strain evidence="2">CHK154-7741</strain>
    </source>
</reference>